<protein>
    <submittedName>
        <fullName evidence="1">Uncharacterized protein</fullName>
    </submittedName>
</protein>
<gene>
    <name evidence="1" type="ORF">AVDCRST_MAG70-1804</name>
</gene>
<name>A0A6J4UX54_9BACT</name>
<dbReference type="EMBL" id="CADCWH010000287">
    <property type="protein sequence ID" value="CAA9562897.1"/>
    <property type="molecule type" value="Genomic_DNA"/>
</dbReference>
<sequence>MRIARNLTQCPPTSFALPWSGIPGMARIDVAGPHSGRSGRPPGSVATI</sequence>
<dbReference type="AlphaFoldDB" id="A0A6J4UX54"/>
<evidence type="ECO:0000313" key="1">
    <source>
        <dbReference type="EMBL" id="CAA9562897.1"/>
    </source>
</evidence>
<proteinExistence type="predicted"/>
<organism evidence="1">
    <name type="scientific">uncultured Thermomicrobiales bacterium</name>
    <dbReference type="NCBI Taxonomy" id="1645740"/>
    <lineage>
        <taxon>Bacteria</taxon>
        <taxon>Pseudomonadati</taxon>
        <taxon>Thermomicrobiota</taxon>
        <taxon>Thermomicrobia</taxon>
        <taxon>Thermomicrobiales</taxon>
        <taxon>environmental samples</taxon>
    </lineage>
</organism>
<accession>A0A6J4UX54</accession>
<reference evidence="1" key="1">
    <citation type="submission" date="2020-02" db="EMBL/GenBank/DDBJ databases">
        <authorList>
            <person name="Meier V. D."/>
        </authorList>
    </citation>
    <scope>NUCLEOTIDE SEQUENCE</scope>
    <source>
        <strain evidence="1">AVDCRST_MAG70</strain>
    </source>
</reference>